<protein>
    <submittedName>
        <fullName evidence="1">SDR family oxidoreductase</fullName>
    </submittedName>
</protein>
<sequence>MSLGESQPVVLMTGATRGVGLAIAAKFAQEGAALVMLVKDHASEESKKVCEELGTLGGSAVMFQCDIRNDSEIIESIDKVYQQYGRLDVCVLNASVVILSNTQDISLEAYDLMNSVNARSNFVIAKYAQKYLRYAESPHIIMIAPPINLDPRWLGSYLAYTASRYLCSMQVVGLSEEFRADNISVNALWPKTNINSKDFCNVIQGTYETQRYSRHPAIMGDACWSLLSKNAMGLTGEFFIDEEVLRDDGVEDFSKYAEYESEIC</sequence>
<dbReference type="EMBL" id="CP092900">
    <property type="protein sequence ID" value="UTC24215.1"/>
    <property type="molecule type" value="Genomic_DNA"/>
</dbReference>
<dbReference type="InterPro" id="IPR002347">
    <property type="entry name" value="SDR_fam"/>
</dbReference>
<dbReference type="NCBIfam" id="NF006133">
    <property type="entry name" value="PRK08278.1"/>
    <property type="match status" value="1"/>
</dbReference>
<gene>
    <name evidence="1" type="ORF">MMH89_03130</name>
</gene>
<accession>A0ABY5DIY0</accession>
<organism evidence="1 2">
    <name type="scientific">Candidatus Comchoanobacter bicostacola</name>
    <dbReference type="NCBI Taxonomy" id="2919598"/>
    <lineage>
        <taxon>Bacteria</taxon>
        <taxon>Pseudomonadati</taxon>
        <taxon>Pseudomonadota</taxon>
        <taxon>Gammaproteobacteria</taxon>
        <taxon>Candidatus Comchoanobacterales</taxon>
        <taxon>Candidatus Comchoanobacteraceae</taxon>
        <taxon>Candidatus Comchoanobacter</taxon>
    </lineage>
</organism>
<dbReference type="InterPro" id="IPR051935">
    <property type="entry name" value="HSDL2"/>
</dbReference>
<dbReference type="PANTHER" id="PTHR42808">
    <property type="entry name" value="HYDROXYSTEROID DEHYDROGENASE-LIKE PROTEIN 2"/>
    <property type="match status" value="1"/>
</dbReference>
<dbReference type="InterPro" id="IPR036291">
    <property type="entry name" value="NAD(P)-bd_dom_sf"/>
</dbReference>
<dbReference type="PRINTS" id="PR00081">
    <property type="entry name" value="GDHRDH"/>
</dbReference>
<name>A0ABY5DIY0_9GAMM</name>
<keyword evidence="2" id="KW-1185">Reference proteome</keyword>
<evidence type="ECO:0000313" key="1">
    <source>
        <dbReference type="EMBL" id="UTC24215.1"/>
    </source>
</evidence>
<proteinExistence type="predicted"/>
<reference evidence="1 2" key="1">
    <citation type="journal article" date="2022" name="Nat. Microbiol.">
        <title>The microbiome of a bacterivorous marine choanoflagellate contains a resource-demanding obligate bacterial associate.</title>
        <authorList>
            <person name="Needham D.M."/>
            <person name="Poirier C."/>
            <person name="Bachy C."/>
            <person name="George E.E."/>
            <person name="Wilken S."/>
            <person name="Yung C.C.M."/>
            <person name="Limardo A.J."/>
            <person name="Morando M."/>
            <person name="Sudek L."/>
            <person name="Malmstrom R.R."/>
            <person name="Keeling P.J."/>
            <person name="Santoro A.E."/>
            <person name="Worden A.Z."/>
        </authorList>
    </citation>
    <scope>NUCLEOTIDE SEQUENCE [LARGE SCALE GENOMIC DNA]</scope>
    <source>
        <strain evidence="1 2">Comchoano-1</strain>
    </source>
</reference>
<dbReference type="Gene3D" id="3.40.50.720">
    <property type="entry name" value="NAD(P)-binding Rossmann-like Domain"/>
    <property type="match status" value="1"/>
</dbReference>
<dbReference type="SUPFAM" id="SSF51735">
    <property type="entry name" value="NAD(P)-binding Rossmann-fold domains"/>
    <property type="match status" value="1"/>
</dbReference>
<dbReference type="Pfam" id="PF00106">
    <property type="entry name" value="adh_short"/>
    <property type="match status" value="1"/>
</dbReference>
<dbReference type="RefSeq" id="WP_258568000.1">
    <property type="nucleotide sequence ID" value="NZ_CP092900.1"/>
</dbReference>
<dbReference type="Proteomes" id="UP001055955">
    <property type="component" value="Chromosome"/>
</dbReference>
<dbReference type="PANTHER" id="PTHR42808:SF3">
    <property type="entry name" value="HYDROXYSTEROID DEHYDROGENASE-LIKE PROTEIN 2"/>
    <property type="match status" value="1"/>
</dbReference>
<evidence type="ECO:0000313" key="2">
    <source>
        <dbReference type="Proteomes" id="UP001055955"/>
    </source>
</evidence>